<dbReference type="SUPFAM" id="SSF53335">
    <property type="entry name" value="S-adenosyl-L-methionine-dependent methyltransferases"/>
    <property type="match status" value="1"/>
</dbReference>
<dbReference type="InterPro" id="IPR007785">
    <property type="entry name" value="Anamorsin"/>
</dbReference>
<reference evidence="13" key="1">
    <citation type="submission" date="2019-05" db="EMBL/GenBank/DDBJ databases">
        <title>Annotation for the trematode Fasciolopsis buski.</title>
        <authorList>
            <person name="Choi Y.-J."/>
        </authorList>
    </citation>
    <scope>NUCLEOTIDE SEQUENCE</scope>
    <source>
        <strain evidence="13">HT</strain>
        <tissue evidence="13">Whole worm</tissue>
    </source>
</reference>
<keyword evidence="3 10" id="KW-0004">4Fe-4S</keyword>
<feature type="short sequence motif" description="Cx2C motif 1" evidence="10">
    <location>
        <begin position="240"/>
        <end position="243"/>
    </location>
</feature>
<comment type="caution">
    <text evidence="13">The sequence shown here is derived from an EMBL/GenBank/DDBJ whole genome shotgun (WGS) entry which is preliminary data.</text>
</comment>
<comment type="domain">
    <text evidence="10">The twin Cx2C motifs are involved in the recognition by the mitochondrial MIA40-ERV1 disulfide relay system. The formation of 2 disulfide bonds in the Cx2C motifs through dithiol/disulfide exchange reactions effectively traps the protein in the mitochondrial intermembrane space.</text>
</comment>
<dbReference type="Gene3D" id="3.40.50.150">
    <property type="entry name" value="Vaccinia Virus protein VP39"/>
    <property type="match status" value="1"/>
</dbReference>
<comment type="similarity">
    <text evidence="2 10">Belongs to the anamorsin family.</text>
</comment>
<feature type="binding site" evidence="10">
    <location>
        <position position="218"/>
    </location>
    <ligand>
        <name>[2Fe-2S] cluster</name>
        <dbReference type="ChEBI" id="CHEBI:190135"/>
    </ligand>
</feature>
<dbReference type="GO" id="GO:0005758">
    <property type="term" value="C:mitochondrial intermembrane space"/>
    <property type="evidence" value="ECO:0007669"/>
    <property type="project" value="UniProtKB-SubCell"/>
</dbReference>
<dbReference type="Proteomes" id="UP000728185">
    <property type="component" value="Unassembled WGS sequence"/>
</dbReference>
<dbReference type="GO" id="GO:0051539">
    <property type="term" value="F:4 iron, 4 sulfur cluster binding"/>
    <property type="evidence" value="ECO:0007669"/>
    <property type="project" value="UniProtKB-KW"/>
</dbReference>
<evidence type="ECO:0000259" key="11">
    <source>
        <dbReference type="Pfam" id="PF05093"/>
    </source>
</evidence>
<keyword evidence="6 10" id="KW-0479">Metal-binding</keyword>
<feature type="binding site" evidence="10">
    <location>
        <position position="243"/>
    </location>
    <ligand>
        <name>[4Fe-4S] cluster</name>
        <dbReference type="ChEBI" id="CHEBI:49883"/>
    </ligand>
</feature>
<organism evidence="13 14">
    <name type="scientific">Fasciolopsis buskii</name>
    <dbReference type="NCBI Taxonomy" id="27845"/>
    <lineage>
        <taxon>Eukaryota</taxon>
        <taxon>Metazoa</taxon>
        <taxon>Spiralia</taxon>
        <taxon>Lophotrochozoa</taxon>
        <taxon>Platyhelminthes</taxon>
        <taxon>Trematoda</taxon>
        <taxon>Digenea</taxon>
        <taxon>Plagiorchiida</taxon>
        <taxon>Echinostomata</taxon>
        <taxon>Echinostomatoidea</taxon>
        <taxon>Fasciolidae</taxon>
        <taxon>Fasciolopsis</taxon>
    </lineage>
</organism>
<evidence type="ECO:0000313" key="14">
    <source>
        <dbReference type="Proteomes" id="UP000728185"/>
    </source>
</evidence>
<feature type="binding site" evidence="10">
    <location>
        <position position="254"/>
    </location>
    <ligand>
        <name>[4Fe-4S] cluster</name>
        <dbReference type="ChEBI" id="CHEBI:49883"/>
    </ligand>
</feature>
<accession>A0A8E0VPJ2</accession>
<protein>
    <recommendedName>
        <fullName evidence="10">Anamorsin homolog</fullName>
    </recommendedName>
    <alternativeName>
        <fullName evidence="10">Fe-S cluster assembly protein DRE2 homolog</fullName>
    </alternativeName>
</protein>
<proteinExistence type="inferred from homology"/>
<feature type="domain" description="Anamorsin N-terminal" evidence="12">
    <location>
        <begin position="14"/>
        <end position="128"/>
    </location>
</feature>
<feature type="binding site" evidence="10">
    <location>
        <position position="216"/>
    </location>
    <ligand>
        <name>[2Fe-2S] cluster</name>
        <dbReference type="ChEBI" id="CHEBI:190135"/>
    </ligand>
</feature>
<dbReference type="GO" id="GO:0051537">
    <property type="term" value="F:2 iron, 2 sulfur cluster binding"/>
    <property type="evidence" value="ECO:0007669"/>
    <property type="project" value="UniProtKB-UniRule"/>
</dbReference>
<evidence type="ECO:0000256" key="9">
    <source>
        <dbReference type="ARBA" id="ARBA00023128"/>
    </source>
</evidence>
<comment type="subcellular location">
    <subcellularLocation>
        <location evidence="10">Cytoplasm</location>
    </subcellularLocation>
    <subcellularLocation>
        <location evidence="10">Mitochondrion intermembrane space</location>
    </subcellularLocation>
</comment>
<name>A0A8E0VPJ2_9TREM</name>
<dbReference type="GO" id="GO:0046872">
    <property type="term" value="F:metal ion binding"/>
    <property type="evidence" value="ECO:0007669"/>
    <property type="project" value="UniProtKB-KW"/>
</dbReference>
<evidence type="ECO:0000256" key="8">
    <source>
        <dbReference type="ARBA" id="ARBA00023014"/>
    </source>
</evidence>
<evidence type="ECO:0000259" key="12">
    <source>
        <dbReference type="Pfam" id="PF20922"/>
    </source>
</evidence>
<evidence type="ECO:0000256" key="3">
    <source>
        <dbReference type="ARBA" id="ARBA00022485"/>
    </source>
</evidence>
<dbReference type="GO" id="GO:0016226">
    <property type="term" value="P:iron-sulfur cluster assembly"/>
    <property type="evidence" value="ECO:0007669"/>
    <property type="project" value="UniProtKB-UniRule"/>
</dbReference>
<gene>
    <name evidence="13" type="ORF">FBUS_06722</name>
</gene>
<feature type="binding site" evidence="10">
    <location>
        <position position="251"/>
    </location>
    <ligand>
        <name>[4Fe-4S] cluster</name>
        <dbReference type="ChEBI" id="CHEBI:49883"/>
    </ligand>
</feature>
<feature type="domain" description="Anamorsin C-terminal" evidence="11">
    <location>
        <begin position="228"/>
        <end position="270"/>
    </location>
</feature>
<dbReference type="AlphaFoldDB" id="A0A8E0VPJ2"/>
<feature type="binding site" evidence="10">
    <location>
        <position position="213"/>
    </location>
    <ligand>
        <name>[2Fe-2S] cluster</name>
        <dbReference type="ChEBI" id="CHEBI:190135"/>
    </ligand>
</feature>
<comment type="domain">
    <text evidence="10">The N-terminal domain has structural similarity with S-adenosyl-L-methionine-dependent methyltransferases, but does not bind S-adenosyl-L-methionine. It is required for correct assembly of the 2 Fe-S clusters.</text>
</comment>
<comment type="domain">
    <text evidence="10">The C-terminal domain binds 2 Fe-S clusters but is otherwise mostly in an intrinsically disordered conformation.</text>
</comment>
<dbReference type="Pfam" id="PF05093">
    <property type="entry name" value="CIAPIN1"/>
    <property type="match status" value="1"/>
</dbReference>
<evidence type="ECO:0000256" key="1">
    <source>
        <dbReference type="ARBA" id="ARBA00001966"/>
    </source>
</evidence>
<evidence type="ECO:0000256" key="10">
    <source>
        <dbReference type="HAMAP-Rule" id="MF_03115"/>
    </source>
</evidence>
<dbReference type="GO" id="GO:0009055">
    <property type="term" value="F:electron transfer activity"/>
    <property type="evidence" value="ECO:0007669"/>
    <property type="project" value="UniProtKB-UniRule"/>
</dbReference>
<dbReference type="PANTHER" id="PTHR13273:SF14">
    <property type="entry name" value="ANAMORSIN"/>
    <property type="match status" value="1"/>
</dbReference>
<dbReference type="InterPro" id="IPR029063">
    <property type="entry name" value="SAM-dependent_MTases_sf"/>
</dbReference>
<feature type="short sequence motif" description="Cx2C motif 2" evidence="10">
    <location>
        <begin position="251"/>
        <end position="254"/>
    </location>
</feature>
<comment type="caution">
    <text evidence="10">Lacks conserved residue(s) required for the propagation of feature annotation.</text>
</comment>
<comment type="subunit">
    <text evidence="10">Monomer.</text>
</comment>
<evidence type="ECO:0000256" key="2">
    <source>
        <dbReference type="ARBA" id="ARBA00008169"/>
    </source>
</evidence>
<keyword evidence="14" id="KW-1185">Reference proteome</keyword>
<feature type="binding site" evidence="10">
    <location>
        <position position="195"/>
    </location>
    <ligand>
        <name>[2Fe-2S] cluster</name>
        <dbReference type="ChEBI" id="CHEBI:190135"/>
    </ligand>
</feature>
<feature type="region of interest" description="Fe-S binding site B" evidence="10">
    <location>
        <begin position="240"/>
        <end position="254"/>
    </location>
</feature>
<evidence type="ECO:0000256" key="6">
    <source>
        <dbReference type="ARBA" id="ARBA00022723"/>
    </source>
</evidence>
<sequence>MEKQMLDRFASHDIVLLLWSSSKDTQENALNELQDSIGSLVADLQLENLERILSDPSLFPQTRRFSTIVSGWPKPMPLGTHNFGLFSMLAPCLKPGGKIFCREVNSNSKDLGETKKTLVLSGFVEFQLLSEGNPLVFTASVPATYELGSSIRLPWSESKVDNIWASVDADDAKPGSMINTDDLLDPEDRANVAACGKEAVTPNSDVPKKKRACKNCTCGLAEQEKAEEAAKTTAGARSSCGNCYLGDAFRCSTCPYRGLPPFKPGEQVRLPDNFLESDL</sequence>
<keyword evidence="5 10" id="KW-0001">2Fe-2S</keyword>
<comment type="cofactor">
    <cofactor evidence="10">
        <name>[2Fe-2S] cluster</name>
        <dbReference type="ChEBI" id="CHEBI:190135"/>
    </cofactor>
</comment>
<dbReference type="HAMAP" id="MF_03115">
    <property type="entry name" value="Anamorsin"/>
    <property type="match status" value="1"/>
</dbReference>
<keyword evidence="7 10" id="KW-0408">Iron</keyword>
<evidence type="ECO:0000256" key="5">
    <source>
        <dbReference type="ARBA" id="ARBA00022714"/>
    </source>
</evidence>
<keyword evidence="9 10" id="KW-0496">Mitochondrion</keyword>
<dbReference type="Pfam" id="PF20922">
    <property type="entry name" value="Anamorsin_N"/>
    <property type="match status" value="1"/>
</dbReference>
<keyword evidence="4 10" id="KW-0963">Cytoplasm</keyword>
<feature type="binding site" evidence="10">
    <location>
        <position position="240"/>
    </location>
    <ligand>
        <name>[4Fe-4S] cluster</name>
        <dbReference type="ChEBI" id="CHEBI:49883"/>
    </ligand>
</feature>
<dbReference type="OrthoDB" id="311633at2759"/>
<evidence type="ECO:0000256" key="4">
    <source>
        <dbReference type="ARBA" id="ARBA00022490"/>
    </source>
</evidence>
<comment type="cofactor">
    <cofactor evidence="1 10">
        <name>[4Fe-4S] cluster</name>
        <dbReference type="ChEBI" id="CHEBI:49883"/>
    </cofactor>
</comment>
<dbReference type="InterPro" id="IPR049011">
    <property type="entry name" value="Anamorsin_N_metazoan"/>
</dbReference>
<evidence type="ECO:0000256" key="7">
    <source>
        <dbReference type="ARBA" id="ARBA00023004"/>
    </source>
</evidence>
<evidence type="ECO:0000313" key="13">
    <source>
        <dbReference type="EMBL" id="KAA0200741.1"/>
    </source>
</evidence>
<dbReference type="InterPro" id="IPR046408">
    <property type="entry name" value="CIAPIN1"/>
</dbReference>
<keyword evidence="8 10" id="KW-0411">Iron-sulfur</keyword>
<dbReference type="EMBL" id="LUCM01000319">
    <property type="protein sequence ID" value="KAA0200741.1"/>
    <property type="molecule type" value="Genomic_DNA"/>
</dbReference>
<dbReference type="PANTHER" id="PTHR13273">
    <property type="entry name" value="ANAMORSIN"/>
    <property type="match status" value="1"/>
</dbReference>
<comment type="function">
    <text evidence="10">Component of the cytosolic iron-sulfur (Fe-S) protein assembly (CIA) machinery. Required for the maturation of extramitochondrial Fe-S proteins. Part of an electron transfer chain functioning in an early step of cytosolic Fe-S biogenesis, facilitating the de novo assembly of a [4Fe-4S] cluster on the cytosolic Fe-S scaffold complex. Electrons are transferred from NADPH via a FAD- and FMN-containing diflavin oxidoreductase. Together with the diflavin oxidoreductase, also required for the assembly of the diferric tyrosyl radical cofactor of ribonucleotide reductase (RNR), probably by providing electrons for reduction during radical cofactor maturation in the catalytic small subunit.</text>
</comment>